<keyword evidence="2" id="KW-0812">Transmembrane</keyword>
<feature type="region of interest" description="Disordered" evidence="1">
    <location>
        <begin position="145"/>
        <end position="185"/>
    </location>
</feature>
<feature type="region of interest" description="Disordered" evidence="1">
    <location>
        <begin position="856"/>
        <end position="875"/>
    </location>
</feature>
<feature type="region of interest" description="Disordered" evidence="1">
    <location>
        <begin position="1"/>
        <end position="49"/>
    </location>
</feature>
<dbReference type="PANTHER" id="PTHR12630:SF1">
    <property type="entry name" value="GLUCOSIDASE 2 SUBUNIT BETA"/>
    <property type="match status" value="1"/>
</dbReference>
<gene>
    <name evidence="3" type="ORF">ABL78_5950</name>
</gene>
<evidence type="ECO:0000256" key="2">
    <source>
        <dbReference type="SAM" id="Phobius"/>
    </source>
</evidence>
<dbReference type="Proteomes" id="UP000038009">
    <property type="component" value="Unassembled WGS sequence"/>
</dbReference>
<dbReference type="OrthoDB" id="28322at2759"/>
<evidence type="ECO:0008006" key="5">
    <source>
        <dbReference type="Google" id="ProtNLM"/>
    </source>
</evidence>
<organism evidence="3 4">
    <name type="scientific">Leptomonas seymouri</name>
    <dbReference type="NCBI Taxonomy" id="5684"/>
    <lineage>
        <taxon>Eukaryota</taxon>
        <taxon>Discoba</taxon>
        <taxon>Euglenozoa</taxon>
        <taxon>Kinetoplastea</taxon>
        <taxon>Metakinetoplastina</taxon>
        <taxon>Trypanosomatida</taxon>
        <taxon>Trypanosomatidae</taxon>
        <taxon>Leishmaniinae</taxon>
        <taxon>Leptomonas</taxon>
    </lineage>
</organism>
<keyword evidence="4" id="KW-1185">Reference proteome</keyword>
<dbReference type="InterPro" id="IPR039794">
    <property type="entry name" value="Gtb1-like"/>
</dbReference>
<dbReference type="PANTHER" id="PTHR12630">
    <property type="entry name" value="N-LINKED OLIGOSACCHARIDE PROCESSING"/>
    <property type="match status" value="1"/>
</dbReference>
<sequence length="936" mass="103772">MPSKAAGGERAAGEEKTTARPHEPTAPTPRSHHEKKFGEPKCGAAGAPPATAIASQHHAQALRPKRVGISLKLILLSIALVLMSCVVPTSLFIGLQALVVDEMNLSRTAARMKLAGWGEEWLPVWLGRYVVDSLTAIHDNARGDEASALPSRTMARPIQPPPRTSVFKPTDEKKVPNSADAAPAPLSTTDRVQLRCYTLEAYSETFLQPPRKGKAEHLFSCGTRVSDLRSEDRADVLEACEAGTIYPKDSTGDQATVSHFATLRVVLTPSEEKRHFSVQLANAVTQRIPLVRVNDDYCDCLDGTDELLTNACSMSGPLTPAAGSRWKSYLVSNQAIRLYDDPDLLEQEDQESRGFPHVPRKRGDVGDRLYVSQGPVLPFVCTCGTVRQLLAPSLVGDGVVDCCGAEDEAVLQSSPFVSSSLSSNRSPHVQAALHRALAAERADMMAKWKRRQAEAATQLDATVRYADALFPYHTSAQALLVDKGYYSLFHPDVVQQERKAAATMLYDLYAQGHLTQRKRVQRGWERLGQRLIENRTTLQMELVNVSRELEHLERFVQNRMEERRTNNPIEAGVPMELLQQHSQLAHAHQQLQLDIQHIVTTTVHHAYGDHYEYYPLVHRILAMTSDEVTDSNTPPDLHSAIAQERARRLVSFLKLEELAMTAHERGEMTPPFHIDNISVSHYGINIMRHAIVAQRFDPSEAPYIAVRHGLIPPESTAQFDPHIFDNITDPFLRSPIMPLGSWQPYHTERNGRSLQLADPAGDLHLARRACVAPASPLYRGGGRLQLPTRHPEAPRTVTIPDDNDKKKSLKDKLKAVAEGQQSAAKKVSIPYHFHMPSIFAVDRYVGFARCGPDPLPASVRRRRSRADQSEGPQKSEQTLLVYTTYLCDTEDRLLYWGRNGKCTQEVIVGTPSACTAWALKAAKEALKGLTPGPQPK</sequence>
<reference evidence="3 4" key="1">
    <citation type="journal article" date="2015" name="PLoS Pathog.">
        <title>Leptomonas seymouri: Adaptations to the Dixenous Life Cycle Analyzed by Genome Sequencing, Transcriptome Profiling and Co-infection with Leishmania donovani.</title>
        <authorList>
            <person name="Kraeva N."/>
            <person name="Butenko A."/>
            <person name="Hlavacova J."/>
            <person name="Kostygov A."/>
            <person name="Myskova J."/>
            <person name="Grybchuk D."/>
            <person name="Lestinova T."/>
            <person name="Votypka J."/>
            <person name="Volf P."/>
            <person name="Opperdoes F."/>
            <person name="Flegontov P."/>
            <person name="Lukes J."/>
            <person name="Yurchenko V."/>
        </authorList>
    </citation>
    <scope>NUCLEOTIDE SEQUENCE [LARGE SCALE GENOMIC DNA]</scope>
    <source>
        <strain evidence="3 4">ATCC 30220</strain>
    </source>
</reference>
<feature type="transmembrane region" description="Helical" evidence="2">
    <location>
        <begin position="73"/>
        <end position="99"/>
    </location>
</feature>
<name>A0A0N1IJC1_LEPSE</name>
<dbReference type="OMA" id="NACSMSG"/>
<dbReference type="GO" id="GO:0006491">
    <property type="term" value="P:N-glycan processing"/>
    <property type="evidence" value="ECO:0007669"/>
    <property type="project" value="TreeGrafter"/>
</dbReference>
<dbReference type="EMBL" id="LJSK01000216">
    <property type="protein sequence ID" value="KPI84984.1"/>
    <property type="molecule type" value="Genomic_DNA"/>
</dbReference>
<accession>A0A0N1IJC1</accession>
<proteinExistence type="predicted"/>
<dbReference type="AlphaFoldDB" id="A0A0N1IJC1"/>
<keyword evidence="2" id="KW-0472">Membrane</keyword>
<evidence type="ECO:0000256" key="1">
    <source>
        <dbReference type="SAM" id="MobiDB-lite"/>
    </source>
</evidence>
<dbReference type="GO" id="GO:0017177">
    <property type="term" value="C:glucosidase II complex"/>
    <property type="evidence" value="ECO:0007669"/>
    <property type="project" value="TreeGrafter"/>
</dbReference>
<dbReference type="VEuPathDB" id="TriTrypDB:Lsey_0216_0020"/>
<feature type="compositionally biased region" description="Basic and acidic residues" evidence="1">
    <location>
        <begin position="11"/>
        <end position="23"/>
    </location>
</feature>
<keyword evidence="2" id="KW-1133">Transmembrane helix</keyword>
<evidence type="ECO:0000313" key="4">
    <source>
        <dbReference type="Proteomes" id="UP000038009"/>
    </source>
</evidence>
<feature type="region of interest" description="Disordered" evidence="1">
    <location>
        <begin position="781"/>
        <end position="806"/>
    </location>
</feature>
<comment type="caution">
    <text evidence="3">The sequence shown here is derived from an EMBL/GenBank/DDBJ whole genome shotgun (WGS) entry which is preliminary data.</text>
</comment>
<evidence type="ECO:0000313" key="3">
    <source>
        <dbReference type="EMBL" id="KPI84984.1"/>
    </source>
</evidence>
<protein>
    <recommendedName>
        <fullName evidence="5">Glucosidase II beta subunit-like protein</fullName>
    </recommendedName>
</protein>